<dbReference type="EMBL" id="MUMY01000002">
    <property type="protein sequence ID" value="ONM50138.1"/>
    <property type="molecule type" value="Genomic_DNA"/>
</dbReference>
<evidence type="ECO:0000313" key="3">
    <source>
        <dbReference type="Proteomes" id="UP000188836"/>
    </source>
</evidence>
<reference evidence="2 3" key="1">
    <citation type="journal article" date="2016" name="Antonie Van Leeuwenhoek">
        <title>Nocardia donostiensis sp. nov., isolated from human respiratory specimens.</title>
        <authorList>
            <person name="Ercibengoa M."/>
            <person name="Bell M."/>
            <person name="Marimon J.M."/>
            <person name="Humrighouse B."/>
            <person name="Klenk H.P."/>
            <person name="Potter G."/>
            <person name="Perez-Trallero E."/>
        </authorList>
    </citation>
    <scope>NUCLEOTIDE SEQUENCE [LARGE SCALE GENOMIC DNA]</scope>
    <source>
        <strain evidence="2 3">X1655</strain>
    </source>
</reference>
<feature type="transmembrane region" description="Helical" evidence="1">
    <location>
        <begin position="70"/>
        <end position="91"/>
    </location>
</feature>
<name>A0A1V2TKY0_9NOCA</name>
<comment type="caution">
    <text evidence="2">The sequence shown here is derived from an EMBL/GenBank/DDBJ whole genome shotgun (WGS) entry which is preliminary data.</text>
</comment>
<evidence type="ECO:0000256" key="1">
    <source>
        <dbReference type="SAM" id="Phobius"/>
    </source>
</evidence>
<feature type="transmembrane region" description="Helical" evidence="1">
    <location>
        <begin position="6"/>
        <end position="31"/>
    </location>
</feature>
<keyword evidence="3" id="KW-1185">Reference proteome</keyword>
<proteinExistence type="predicted"/>
<keyword evidence="1" id="KW-1133">Transmembrane helix</keyword>
<sequence>MRVPVGARIVGGMLMPIVSVTVLGFVGAVVVVSLRRTPVGRSLLLGIVGAWLGFAAGAIAGALVDVVLGTGWVLALAGHAAAFAAATALVVGQRQDRPSADGAGTPS</sequence>
<dbReference type="AlphaFoldDB" id="A0A1V2TKY0"/>
<dbReference type="Proteomes" id="UP000188836">
    <property type="component" value="Unassembled WGS sequence"/>
</dbReference>
<evidence type="ECO:0000313" key="2">
    <source>
        <dbReference type="EMBL" id="ONM50138.1"/>
    </source>
</evidence>
<accession>A0A1V2TKY0</accession>
<dbReference type="STRING" id="1538463.B0T36_07465"/>
<keyword evidence="1" id="KW-0472">Membrane</keyword>
<keyword evidence="1" id="KW-0812">Transmembrane</keyword>
<organism evidence="2 3">
    <name type="scientific">Nocardia donostiensis</name>
    <dbReference type="NCBI Taxonomy" id="1538463"/>
    <lineage>
        <taxon>Bacteria</taxon>
        <taxon>Bacillati</taxon>
        <taxon>Actinomycetota</taxon>
        <taxon>Actinomycetes</taxon>
        <taxon>Mycobacteriales</taxon>
        <taxon>Nocardiaceae</taxon>
        <taxon>Nocardia</taxon>
    </lineage>
</organism>
<protein>
    <submittedName>
        <fullName evidence="2">Uncharacterized protein</fullName>
    </submittedName>
</protein>
<gene>
    <name evidence="2" type="ORF">B0T46_03370</name>
</gene>
<feature type="transmembrane region" description="Helical" evidence="1">
    <location>
        <begin position="43"/>
        <end position="64"/>
    </location>
</feature>